<accession>A0A820N1C2</accession>
<organism evidence="3 4">
    <name type="scientific">Rotaria sordida</name>
    <dbReference type="NCBI Taxonomy" id="392033"/>
    <lineage>
        <taxon>Eukaryota</taxon>
        <taxon>Metazoa</taxon>
        <taxon>Spiralia</taxon>
        <taxon>Gnathifera</taxon>
        <taxon>Rotifera</taxon>
        <taxon>Eurotatoria</taxon>
        <taxon>Bdelloidea</taxon>
        <taxon>Philodinida</taxon>
        <taxon>Philodinidae</taxon>
        <taxon>Rotaria</taxon>
    </lineage>
</organism>
<evidence type="ECO:0000256" key="1">
    <source>
        <dbReference type="ARBA" id="ARBA00009172"/>
    </source>
</evidence>
<dbReference type="EMBL" id="CAJOBD010060980">
    <property type="protein sequence ID" value="CAF4382984.1"/>
    <property type="molecule type" value="Genomic_DNA"/>
</dbReference>
<feature type="transmembrane region" description="Helical" evidence="2">
    <location>
        <begin position="14"/>
        <end position="33"/>
    </location>
</feature>
<proteinExistence type="inferred from homology"/>
<feature type="non-terminal residue" evidence="3">
    <location>
        <position position="1"/>
    </location>
</feature>
<dbReference type="InterPro" id="IPR051951">
    <property type="entry name" value="UNC-93_regulatory"/>
</dbReference>
<dbReference type="PANTHER" id="PTHR19444:SF13">
    <property type="entry name" value="PROTEIN UNC-93 HOMOLOG A"/>
    <property type="match status" value="1"/>
</dbReference>
<comment type="similarity">
    <text evidence="1">Belongs to the unc-93 family.</text>
</comment>
<keyword evidence="2" id="KW-0472">Membrane</keyword>
<evidence type="ECO:0000313" key="4">
    <source>
        <dbReference type="Proteomes" id="UP000663836"/>
    </source>
</evidence>
<comment type="caution">
    <text evidence="3">The sequence shown here is derived from an EMBL/GenBank/DDBJ whole genome shotgun (WGS) entry which is preliminary data.</text>
</comment>
<dbReference type="PANTHER" id="PTHR19444">
    <property type="entry name" value="UNC-93 RELATED"/>
    <property type="match status" value="1"/>
</dbReference>
<dbReference type="AlphaFoldDB" id="A0A820N1C2"/>
<name>A0A820N1C2_9BILA</name>
<protein>
    <submittedName>
        <fullName evidence="3">Uncharacterized protein</fullName>
    </submittedName>
</protein>
<gene>
    <name evidence="3" type="ORF">JBS370_LOCUS42911</name>
</gene>
<evidence type="ECO:0000313" key="3">
    <source>
        <dbReference type="EMBL" id="CAF4382984.1"/>
    </source>
</evidence>
<feature type="non-terminal residue" evidence="3">
    <location>
        <position position="54"/>
    </location>
</feature>
<keyword evidence="2" id="KW-1133">Transmembrane helix</keyword>
<reference evidence="3" key="1">
    <citation type="submission" date="2021-02" db="EMBL/GenBank/DDBJ databases">
        <authorList>
            <person name="Nowell W R."/>
        </authorList>
    </citation>
    <scope>NUCLEOTIDE SEQUENCE</scope>
</reference>
<sequence length="54" mass="5972">YLLYIAANYYPKAYLMYPAAALVGLAAAPLWTAKCSYLTYTGAIYAESKLIDKN</sequence>
<keyword evidence="2" id="KW-0812">Transmembrane</keyword>
<dbReference type="Proteomes" id="UP000663836">
    <property type="component" value="Unassembled WGS sequence"/>
</dbReference>
<evidence type="ECO:0000256" key="2">
    <source>
        <dbReference type="SAM" id="Phobius"/>
    </source>
</evidence>